<protein>
    <submittedName>
        <fullName evidence="2">DUF262 domain-containing protein</fullName>
    </submittedName>
</protein>
<evidence type="ECO:0000259" key="1">
    <source>
        <dbReference type="Pfam" id="PF03235"/>
    </source>
</evidence>
<dbReference type="Proteomes" id="UP001595647">
    <property type="component" value="Unassembled WGS sequence"/>
</dbReference>
<dbReference type="EMBL" id="JBHRTG010000019">
    <property type="protein sequence ID" value="MFC3165306.1"/>
    <property type="molecule type" value="Genomic_DNA"/>
</dbReference>
<gene>
    <name evidence="2" type="ORF">ACFOHV_18635</name>
</gene>
<sequence length="395" mass="45309">MTEKEIIIGDVEEAIEEIPSPEAIDPDEFFAKNAFRIIYQTNNFFLTQIHELVTKGEVLNIRPEYQRRLVWSTAQKSRLIESLLLNIPIPPVFFYESSAARYEVMDGQQRLNCIREFIAGDFALAGLQVLKPLNGIRFSRCPPRIKRALERSSVSAIILLLESDTGDVADRLSMRDIRRFIFDRLNTGGKKLNAQEIRNALNPGPFNQAVINISRSRLFTDIFDIPPYVETDPNDYYENPVRQRNSLYSSMGDCQLVLRYFALKDDTNIRGSMKSMLDRAMERQLSDDEATRAVNDYLERLNFLYTLFDQEPFQLLPDEKNRIRVSAAIYDASMVAIDKLWHSRVAIEQNKQGVLQRMKAALSDPKDLTTLTGQGNTAQAVRDRISLMERVLTPA</sequence>
<feature type="domain" description="GmrSD restriction endonucleases N-terminal" evidence="1">
    <location>
        <begin position="50"/>
        <end position="201"/>
    </location>
</feature>
<dbReference type="PANTHER" id="PTHR39639:SF1">
    <property type="entry name" value="DUF262 DOMAIN-CONTAINING PROTEIN"/>
    <property type="match status" value="1"/>
</dbReference>
<dbReference type="Pfam" id="PF03235">
    <property type="entry name" value="GmrSD_N"/>
    <property type="match status" value="1"/>
</dbReference>
<dbReference type="RefSeq" id="WP_182304481.1">
    <property type="nucleotide sequence ID" value="NZ_CP059896.1"/>
</dbReference>
<accession>A0ABV7IB56</accession>
<evidence type="ECO:0000313" key="2">
    <source>
        <dbReference type="EMBL" id="MFC3165306.1"/>
    </source>
</evidence>
<dbReference type="InterPro" id="IPR004919">
    <property type="entry name" value="GmrSD_N"/>
</dbReference>
<proteinExistence type="predicted"/>
<dbReference type="PANTHER" id="PTHR39639">
    <property type="entry name" value="CHROMOSOME 16, WHOLE GENOME SHOTGUN SEQUENCE"/>
    <property type="match status" value="1"/>
</dbReference>
<reference evidence="3" key="1">
    <citation type="journal article" date="2019" name="Int. J. Syst. Evol. Microbiol.">
        <title>The Global Catalogue of Microorganisms (GCM) 10K type strain sequencing project: providing services to taxonomists for standard genome sequencing and annotation.</title>
        <authorList>
            <consortium name="The Broad Institute Genomics Platform"/>
            <consortium name="The Broad Institute Genome Sequencing Center for Infectious Disease"/>
            <person name="Wu L."/>
            <person name="Ma J."/>
        </authorList>
    </citation>
    <scope>NUCLEOTIDE SEQUENCE [LARGE SCALE GENOMIC DNA]</scope>
    <source>
        <strain evidence="3">KCTC 52231</strain>
    </source>
</reference>
<evidence type="ECO:0000313" key="3">
    <source>
        <dbReference type="Proteomes" id="UP001595647"/>
    </source>
</evidence>
<organism evidence="2 3">
    <name type="scientific">Ciceribacter thiooxidans</name>
    <dbReference type="NCBI Taxonomy" id="1969821"/>
    <lineage>
        <taxon>Bacteria</taxon>
        <taxon>Pseudomonadati</taxon>
        <taxon>Pseudomonadota</taxon>
        <taxon>Alphaproteobacteria</taxon>
        <taxon>Hyphomicrobiales</taxon>
        <taxon>Rhizobiaceae</taxon>
        <taxon>Ciceribacter</taxon>
    </lineage>
</organism>
<keyword evidence="3" id="KW-1185">Reference proteome</keyword>
<comment type="caution">
    <text evidence="2">The sequence shown here is derived from an EMBL/GenBank/DDBJ whole genome shotgun (WGS) entry which is preliminary data.</text>
</comment>
<name>A0ABV7IB56_9HYPH</name>